<reference evidence="2 3" key="1">
    <citation type="journal article" date="2019" name="Int. J. Syst. Evol. Microbiol.">
        <title>The Global Catalogue of Microorganisms (GCM) 10K type strain sequencing project: providing services to taxonomists for standard genome sequencing and annotation.</title>
        <authorList>
            <consortium name="The Broad Institute Genomics Platform"/>
            <consortium name="The Broad Institute Genome Sequencing Center for Infectious Disease"/>
            <person name="Wu L."/>
            <person name="Ma J."/>
        </authorList>
    </citation>
    <scope>NUCLEOTIDE SEQUENCE [LARGE SCALE GENOMIC DNA]</scope>
    <source>
        <strain evidence="2 3">JCM 9383</strain>
    </source>
</reference>
<dbReference type="Gene3D" id="3.10.129.10">
    <property type="entry name" value="Hotdog Thioesterase"/>
    <property type="match status" value="1"/>
</dbReference>
<accession>A0ABN3VDN5</accession>
<dbReference type="PIRSF" id="PIRSF018072">
    <property type="entry name" value="UCP018072"/>
    <property type="match status" value="1"/>
</dbReference>
<feature type="domain" description="FAS1-like dehydratase" evidence="1">
    <location>
        <begin position="17"/>
        <end position="147"/>
    </location>
</feature>
<dbReference type="InterPro" id="IPR016709">
    <property type="entry name" value="HadA-like"/>
</dbReference>
<dbReference type="InterPro" id="IPR039569">
    <property type="entry name" value="FAS1-like_DH_region"/>
</dbReference>
<protein>
    <submittedName>
        <fullName evidence="2">MaoC family dehydratase N-terminal domain-containing protein</fullName>
    </submittedName>
</protein>
<evidence type="ECO:0000313" key="3">
    <source>
        <dbReference type="Proteomes" id="UP001500979"/>
    </source>
</evidence>
<name>A0ABN3VDN5_9PSEU</name>
<keyword evidence="3" id="KW-1185">Reference proteome</keyword>
<sequence>MNRGQEGNVVTINRAYAGHRFTAAEPYEVTRGKIREFAEAIGDPNPAYRSVRAARALGHPDLVAPPTFPIVITGIGEAGSPIFDPDFGLDYRRVLHGEQKFRYRRPVHAGDLLTASGLVAEIRDAGPHELVRLETELSDARGELVCTAVNVLISRGTGAGEER</sequence>
<dbReference type="CDD" id="cd03441">
    <property type="entry name" value="R_hydratase_like"/>
    <property type="match status" value="1"/>
</dbReference>
<dbReference type="InterPro" id="IPR029069">
    <property type="entry name" value="HotDog_dom_sf"/>
</dbReference>
<dbReference type="SUPFAM" id="SSF54637">
    <property type="entry name" value="Thioesterase/thiol ester dehydrase-isomerase"/>
    <property type="match status" value="1"/>
</dbReference>
<evidence type="ECO:0000259" key="1">
    <source>
        <dbReference type="Pfam" id="PF13452"/>
    </source>
</evidence>
<dbReference type="Pfam" id="PF13452">
    <property type="entry name" value="FAS1_DH_region"/>
    <property type="match status" value="1"/>
</dbReference>
<organism evidence="2 3">
    <name type="scientific">Saccharopolyspora taberi</name>
    <dbReference type="NCBI Taxonomy" id="60895"/>
    <lineage>
        <taxon>Bacteria</taxon>
        <taxon>Bacillati</taxon>
        <taxon>Actinomycetota</taxon>
        <taxon>Actinomycetes</taxon>
        <taxon>Pseudonocardiales</taxon>
        <taxon>Pseudonocardiaceae</taxon>
        <taxon>Saccharopolyspora</taxon>
    </lineage>
</organism>
<proteinExistence type="predicted"/>
<dbReference type="RefSeq" id="WP_344680481.1">
    <property type="nucleotide sequence ID" value="NZ_BAAAUX010000014.1"/>
</dbReference>
<gene>
    <name evidence="2" type="ORF">GCM10010470_32110</name>
</gene>
<evidence type="ECO:0000313" key="2">
    <source>
        <dbReference type="EMBL" id="GAA2794742.1"/>
    </source>
</evidence>
<dbReference type="Proteomes" id="UP001500979">
    <property type="component" value="Unassembled WGS sequence"/>
</dbReference>
<comment type="caution">
    <text evidence="2">The sequence shown here is derived from an EMBL/GenBank/DDBJ whole genome shotgun (WGS) entry which is preliminary data.</text>
</comment>
<dbReference type="EMBL" id="BAAAUX010000014">
    <property type="protein sequence ID" value="GAA2794742.1"/>
    <property type="molecule type" value="Genomic_DNA"/>
</dbReference>